<protein>
    <submittedName>
        <fullName evidence="1">Uncharacterized protein</fullName>
    </submittedName>
</protein>
<organism evidence="1 2">
    <name type="scientific">Chondrus crispus</name>
    <name type="common">Carrageen Irish moss</name>
    <name type="synonym">Polymorpha crispa</name>
    <dbReference type="NCBI Taxonomy" id="2769"/>
    <lineage>
        <taxon>Eukaryota</taxon>
        <taxon>Rhodophyta</taxon>
        <taxon>Florideophyceae</taxon>
        <taxon>Rhodymeniophycidae</taxon>
        <taxon>Gigartinales</taxon>
        <taxon>Gigartinaceae</taxon>
        <taxon>Chondrus</taxon>
    </lineage>
</organism>
<proteinExistence type="predicted"/>
<dbReference type="Gramene" id="CDF36245">
    <property type="protein sequence ID" value="CDF36245"/>
    <property type="gene ID" value="CHC_T00004553001"/>
</dbReference>
<name>R7QFP5_CHOCR</name>
<dbReference type="RefSeq" id="XP_005716064.1">
    <property type="nucleotide sequence ID" value="XM_005716007.1"/>
</dbReference>
<dbReference type="AlphaFoldDB" id="R7QFP5"/>
<dbReference type="KEGG" id="ccp:CHC_T00004553001"/>
<dbReference type="GeneID" id="17323781"/>
<reference evidence="2" key="1">
    <citation type="journal article" date="2013" name="Proc. Natl. Acad. Sci. U.S.A.">
        <title>Genome structure and metabolic features in the red seaweed Chondrus crispus shed light on evolution of the Archaeplastida.</title>
        <authorList>
            <person name="Collen J."/>
            <person name="Porcel B."/>
            <person name="Carre W."/>
            <person name="Ball S.G."/>
            <person name="Chaparro C."/>
            <person name="Tonon T."/>
            <person name="Barbeyron T."/>
            <person name="Michel G."/>
            <person name="Noel B."/>
            <person name="Valentin K."/>
            <person name="Elias M."/>
            <person name="Artiguenave F."/>
            <person name="Arun A."/>
            <person name="Aury J.M."/>
            <person name="Barbosa-Neto J.F."/>
            <person name="Bothwell J.H."/>
            <person name="Bouget F.Y."/>
            <person name="Brillet L."/>
            <person name="Cabello-Hurtado F."/>
            <person name="Capella-Gutierrez S."/>
            <person name="Charrier B."/>
            <person name="Cladiere L."/>
            <person name="Cock J.M."/>
            <person name="Coelho S.M."/>
            <person name="Colleoni C."/>
            <person name="Czjzek M."/>
            <person name="Da Silva C."/>
            <person name="Delage L."/>
            <person name="Denoeud F."/>
            <person name="Deschamps P."/>
            <person name="Dittami S.M."/>
            <person name="Gabaldon T."/>
            <person name="Gachon C.M."/>
            <person name="Groisillier A."/>
            <person name="Herve C."/>
            <person name="Jabbari K."/>
            <person name="Katinka M."/>
            <person name="Kloareg B."/>
            <person name="Kowalczyk N."/>
            <person name="Labadie K."/>
            <person name="Leblanc C."/>
            <person name="Lopez P.J."/>
            <person name="McLachlan D.H."/>
            <person name="Meslet-Cladiere L."/>
            <person name="Moustafa A."/>
            <person name="Nehr Z."/>
            <person name="Nyvall Collen P."/>
            <person name="Panaud O."/>
            <person name="Partensky F."/>
            <person name="Poulain J."/>
            <person name="Rensing S.A."/>
            <person name="Rousvoal S."/>
            <person name="Samson G."/>
            <person name="Symeonidi A."/>
            <person name="Weissenbach J."/>
            <person name="Zambounis A."/>
            <person name="Wincker P."/>
            <person name="Boyen C."/>
        </authorList>
    </citation>
    <scope>NUCLEOTIDE SEQUENCE [LARGE SCALE GENOMIC DNA]</scope>
    <source>
        <strain evidence="2">cv. Stackhouse</strain>
    </source>
</reference>
<sequence length="215" mass="23562">MVDGTIAEDSQSLPPRVVGDDKNLLDRALENAIGRRGIAIVSKWVTSNIQEWDGLIRGVVGAYGIRAALQKTFADRDDKKLATNVYKKQDSVEDLQNLRTIIIWIPVCMAVISRLLCWAFPTVFNGGLQQVLTWMGQDQGGAGGKGYRELGKEQTDEKKLYLNAEIVKGGTSAVGLGTSKDNQIVMGSYKCLRRLTNRGRLTGFRSVGSGQEQSL</sequence>
<dbReference type="Proteomes" id="UP000012073">
    <property type="component" value="Unassembled WGS sequence"/>
</dbReference>
<gene>
    <name evidence="1" type="ORF">CHC_T00004553001</name>
</gene>
<evidence type="ECO:0000313" key="2">
    <source>
        <dbReference type="Proteomes" id="UP000012073"/>
    </source>
</evidence>
<evidence type="ECO:0000313" key="1">
    <source>
        <dbReference type="EMBL" id="CDF36245.1"/>
    </source>
</evidence>
<keyword evidence="2" id="KW-1185">Reference proteome</keyword>
<accession>R7QFP5</accession>
<dbReference type="EMBL" id="HG001768">
    <property type="protein sequence ID" value="CDF36245.1"/>
    <property type="molecule type" value="Genomic_DNA"/>
</dbReference>